<gene>
    <name evidence="8" type="primary">LOC101511156</name>
</gene>
<dbReference type="GO" id="GO:0090575">
    <property type="term" value="C:RNA polymerase II transcription regulator complex"/>
    <property type="evidence" value="ECO:0007669"/>
    <property type="project" value="TreeGrafter"/>
</dbReference>
<keyword evidence="2" id="KW-0805">Transcription regulation</keyword>
<dbReference type="PROSITE" id="PS50888">
    <property type="entry name" value="BHLH"/>
    <property type="match status" value="1"/>
</dbReference>
<dbReference type="GO" id="GO:0000977">
    <property type="term" value="F:RNA polymerase II transcription regulatory region sequence-specific DNA binding"/>
    <property type="evidence" value="ECO:0007669"/>
    <property type="project" value="TreeGrafter"/>
</dbReference>
<dbReference type="SUPFAM" id="SSF47459">
    <property type="entry name" value="HLH, helix-loop-helix DNA-binding domain"/>
    <property type="match status" value="1"/>
</dbReference>
<feature type="non-terminal residue" evidence="8">
    <location>
        <position position="1"/>
    </location>
</feature>
<evidence type="ECO:0000313" key="7">
    <source>
        <dbReference type="Proteomes" id="UP000087171"/>
    </source>
</evidence>
<dbReference type="Pfam" id="PF00010">
    <property type="entry name" value="HLH"/>
    <property type="match status" value="1"/>
</dbReference>
<organism evidence="7 8">
    <name type="scientific">Cicer arietinum</name>
    <name type="common">Chickpea</name>
    <name type="synonym">Garbanzo</name>
    <dbReference type="NCBI Taxonomy" id="3827"/>
    <lineage>
        <taxon>Eukaryota</taxon>
        <taxon>Viridiplantae</taxon>
        <taxon>Streptophyta</taxon>
        <taxon>Embryophyta</taxon>
        <taxon>Tracheophyta</taxon>
        <taxon>Spermatophyta</taxon>
        <taxon>Magnoliopsida</taxon>
        <taxon>eudicotyledons</taxon>
        <taxon>Gunneridae</taxon>
        <taxon>Pentapetalae</taxon>
        <taxon>rosids</taxon>
        <taxon>fabids</taxon>
        <taxon>Fabales</taxon>
        <taxon>Fabaceae</taxon>
        <taxon>Papilionoideae</taxon>
        <taxon>50 kb inversion clade</taxon>
        <taxon>NPAAA clade</taxon>
        <taxon>Hologalegina</taxon>
        <taxon>IRL clade</taxon>
        <taxon>Cicereae</taxon>
        <taxon>Cicer</taxon>
    </lineage>
</organism>
<feature type="domain" description="BHLH" evidence="6">
    <location>
        <begin position="3"/>
        <end position="55"/>
    </location>
</feature>
<dbReference type="GO" id="GO:0000981">
    <property type="term" value="F:DNA-binding transcription factor activity, RNA polymerase II-specific"/>
    <property type="evidence" value="ECO:0007669"/>
    <property type="project" value="TreeGrafter"/>
</dbReference>
<evidence type="ECO:0000256" key="2">
    <source>
        <dbReference type="ARBA" id="ARBA00023015"/>
    </source>
</evidence>
<evidence type="ECO:0000259" key="6">
    <source>
        <dbReference type="PROSITE" id="PS50888"/>
    </source>
</evidence>
<protein>
    <submittedName>
        <fullName evidence="8">LOW QUALITY PROTEIN: transcription factor bHLH162-like</fullName>
    </submittedName>
</protein>
<sequence length="171" mass="20164">HTSSKIDRKFIERDRRNQMKPLYHKLNSLLPHQTFKDAISLPNQLEEATSYIKRLQIKLEKIRDKKNTLLEIQRTNMNMNKKMNLWLKSTKIEIQPIGLALEVVIIIGLDSQLLFNETIRVLREEGVDIVNTSYKVNEDVIFHSIHCQVGEFANEAARISDRFNKFMHNDY</sequence>
<keyword evidence="7" id="KW-1185">Reference proteome</keyword>
<feature type="coiled-coil region" evidence="5">
    <location>
        <begin position="45"/>
        <end position="72"/>
    </location>
</feature>
<evidence type="ECO:0000256" key="5">
    <source>
        <dbReference type="SAM" id="Coils"/>
    </source>
</evidence>
<comment type="subcellular location">
    <subcellularLocation>
        <location evidence="1">Nucleus</location>
    </subcellularLocation>
</comment>
<dbReference type="PANTHER" id="PTHR13935:SF90">
    <property type="entry name" value="TRANSCRIPTION FACTOR BHLH162"/>
    <property type="match status" value="1"/>
</dbReference>
<keyword evidence="5" id="KW-0175">Coiled coil</keyword>
<reference evidence="8" key="2">
    <citation type="submission" date="2025-08" db="UniProtKB">
        <authorList>
            <consortium name="RefSeq"/>
        </authorList>
    </citation>
    <scope>IDENTIFICATION</scope>
    <source>
        <tissue evidence="8">Etiolated seedlings</tissue>
    </source>
</reference>
<proteinExistence type="predicted"/>
<name>A0A3Q7XEK7_CICAR</name>
<keyword evidence="3" id="KW-0804">Transcription</keyword>
<dbReference type="GO" id="GO:0046983">
    <property type="term" value="F:protein dimerization activity"/>
    <property type="evidence" value="ECO:0007669"/>
    <property type="project" value="InterPro"/>
</dbReference>
<evidence type="ECO:0000256" key="4">
    <source>
        <dbReference type="ARBA" id="ARBA00023242"/>
    </source>
</evidence>
<dbReference type="OrthoDB" id="752507at2759"/>
<evidence type="ECO:0000313" key="8">
    <source>
        <dbReference type="RefSeq" id="XP_027191934.1"/>
    </source>
</evidence>
<dbReference type="STRING" id="3827.A0A3Q7XEK7"/>
<dbReference type="InterPro" id="IPR011598">
    <property type="entry name" value="bHLH_dom"/>
</dbReference>
<evidence type="ECO:0000256" key="3">
    <source>
        <dbReference type="ARBA" id="ARBA00023163"/>
    </source>
</evidence>
<dbReference type="GeneID" id="101511156"/>
<dbReference type="Gene3D" id="4.10.280.10">
    <property type="entry name" value="Helix-loop-helix DNA-binding domain"/>
    <property type="match status" value="1"/>
</dbReference>
<reference evidence="7" key="1">
    <citation type="journal article" date="2013" name="Nat. Biotechnol.">
        <title>Draft genome sequence of chickpea (Cicer arietinum) provides a resource for trait improvement.</title>
        <authorList>
            <person name="Varshney R.K."/>
            <person name="Song C."/>
            <person name="Saxena R.K."/>
            <person name="Azam S."/>
            <person name="Yu S."/>
            <person name="Sharpe A.G."/>
            <person name="Cannon S."/>
            <person name="Baek J."/>
            <person name="Rosen B.D."/>
            <person name="Tar'an B."/>
            <person name="Millan T."/>
            <person name="Zhang X."/>
            <person name="Ramsay L.D."/>
            <person name="Iwata A."/>
            <person name="Wang Y."/>
            <person name="Nelson W."/>
            <person name="Farmer A.D."/>
            <person name="Gaur P.M."/>
            <person name="Soderlund C."/>
            <person name="Penmetsa R.V."/>
            <person name="Xu C."/>
            <person name="Bharti A.K."/>
            <person name="He W."/>
            <person name="Winter P."/>
            <person name="Zhao S."/>
            <person name="Hane J.K."/>
            <person name="Carrasquilla-Garcia N."/>
            <person name="Condie J.A."/>
            <person name="Upadhyaya H.D."/>
            <person name="Luo M.C."/>
            <person name="Thudi M."/>
            <person name="Gowda C.L."/>
            <person name="Singh N.P."/>
            <person name="Lichtenzveig J."/>
            <person name="Gali K.K."/>
            <person name="Rubio J."/>
            <person name="Nadarajan N."/>
            <person name="Dolezel J."/>
            <person name="Bansal K.C."/>
            <person name="Xu X."/>
            <person name="Edwards D."/>
            <person name="Zhang G."/>
            <person name="Kahl G."/>
            <person name="Gil J."/>
            <person name="Singh K.B."/>
            <person name="Datta S.K."/>
            <person name="Jackson S.A."/>
            <person name="Wang J."/>
            <person name="Cook D.R."/>
        </authorList>
    </citation>
    <scope>NUCLEOTIDE SEQUENCE [LARGE SCALE GENOMIC DNA]</scope>
    <source>
        <strain evidence="7">cv. CDC Frontier</strain>
    </source>
</reference>
<dbReference type="KEGG" id="cam:101511156"/>
<accession>A0A3Q7XEK7</accession>
<dbReference type="RefSeq" id="XP_027191934.1">
    <property type="nucleotide sequence ID" value="XM_027336133.1"/>
</dbReference>
<dbReference type="AlphaFoldDB" id="A0A3Q7XEK7"/>
<dbReference type="PaxDb" id="3827-XP_004486267.1"/>
<dbReference type="PANTHER" id="PTHR13935">
    <property type="entry name" value="ACHAETE-SCUTE TRANSCRIPTION FACTOR-RELATED"/>
    <property type="match status" value="1"/>
</dbReference>
<keyword evidence="4" id="KW-0539">Nucleus</keyword>
<dbReference type="InterPro" id="IPR036638">
    <property type="entry name" value="HLH_DNA-bd_sf"/>
</dbReference>
<evidence type="ECO:0000256" key="1">
    <source>
        <dbReference type="ARBA" id="ARBA00004123"/>
    </source>
</evidence>
<dbReference type="Proteomes" id="UP000087171">
    <property type="component" value="Chromosome Ca1"/>
</dbReference>
<dbReference type="InterPro" id="IPR015660">
    <property type="entry name" value="MASH1/Ascl1a-like"/>
</dbReference>